<dbReference type="InterPro" id="IPR021153">
    <property type="entry name" value="HrcA_C"/>
</dbReference>
<accession>A0A1F8BB10</accession>
<reference evidence="6 7" key="1">
    <citation type="journal article" date="2016" name="Nat. Commun.">
        <title>Thousands of microbial genomes shed light on interconnected biogeochemical processes in an aquifer system.</title>
        <authorList>
            <person name="Anantharaman K."/>
            <person name="Brown C.T."/>
            <person name="Hug L.A."/>
            <person name="Sharon I."/>
            <person name="Castelle C.J."/>
            <person name="Probst A.J."/>
            <person name="Thomas B.C."/>
            <person name="Singh A."/>
            <person name="Wilkins M.J."/>
            <person name="Karaoz U."/>
            <person name="Brodie E.L."/>
            <person name="Williams K.H."/>
            <person name="Hubbard S.S."/>
            <person name="Banfield J.F."/>
        </authorList>
    </citation>
    <scope>NUCLEOTIDE SEQUENCE [LARGE SCALE GENOMIC DNA]</scope>
</reference>
<evidence type="ECO:0000256" key="1">
    <source>
        <dbReference type="ARBA" id="ARBA00022491"/>
    </source>
</evidence>
<protein>
    <recommendedName>
        <fullName evidence="5">Heat-inducible transcription repressor HrcA C-terminal domain-containing protein</fullName>
    </recommendedName>
</protein>
<dbReference type="InterPro" id="IPR029016">
    <property type="entry name" value="GAF-like_dom_sf"/>
</dbReference>
<dbReference type="GO" id="GO:0003677">
    <property type="term" value="F:DNA binding"/>
    <property type="evidence" value="ECO:0007669"/>
    <property type="project" value="InterPro"/>
</dbReference>
<evidence type="ECO:0000259" key="5">
    <source>
        <dbReference type="Pfam" id="PF01628"/>
    </source>
</evidence>
<dbReference type="EMBL" id="MGHD01000002">
    <property type="protein sequence ID" value="OGM60869.1"/>
    <property type="molecule type" value="Genomic_DNA"/>
</dbReference>
<gene>
    <name evidence="6" type="ORF">A2892_04410</name>
</gene>
<dbReference type="SUPFAM" id="SSF55781">
    <property type="entry name" value="GAF domain-like"/>
    <property type="match status" value="1"/>
</dbReference>
<dbReference type="InterPro" id="IPR036390">
    <property type="entry name" value="WH_DNA-bd_sf"/>
</dbReference>
<dbReference type="Gene3D" id="3.30.450.40">
    <property type="match status" value="1"/>
</dbReference>
<feature type="domain" description="Heat-inducible transcription repressor HrcA C-terminal" evidence="5">
    <location>
        <begin position="73"/>
        <end position="227"/>
    </location>
</feature>
<evidence type="ECO:0000256" key="3">
    <source>
        <dbReference type="ARBA" id="ARBA00023016"/>
    </source>
</evidence>
<dbReference type="Proteomes" id="UP000176404">
    <property type="component" value="Unassembled WGS sequence"/>
</dbReference>
<dbReference type="GO" id="GO:0045892">
    <property type="term" value="P:negative regulation of DNA-templated transcription"/>
    <property type="evidence" value="ECO:0007669"/>
    <property type="project" value="TreeGrafter"/>
</dbReference>
<organism evidence="6 7">
    <name type="scientific">Candidatus Woesebacteria bacterium RIFCSPLOWO2_01_FULL_39_10b</name>
    <dbReference type="NCBI Taxonomy" id="1802517"/>
    <lineage>
        <taxon>Bacteria</taxon>
        <taxon>Candidatus Woeseibacteriota</taxon>
    </lineage>
</organism>
<dbReference type="InterPro" id="IPR002571">
    <property type="entry name" value="HrcA"/>
</dbReference>
<keyword evidence="1" id="KW-0678">Repressor</keyword>
<dbReference type="InterPro" id="IPR036388">
    <property type="entry name" value="WH-like_DNA-bd_sf"/>
</dbReference>
<sequence length="243" mass="27668">MSDGLTARQTHILKTLIDEYIDKAEPVGSEALEKKYNLGVSPATIRNEMASLTKLNYLRQPHTSSGRVPTPQAMKFYINQLMEEKQMSLAEEVKTKEEVWSARRNIHRLMREAVQSLAQRTGSLSLAALDEGRTWHAGLSNLFLYPEFSDLELSSNVFSLVEEARRIHELFFERMTGTSPVEVIFGEELGWAGLNYISIAGTRFDLKDRKCALAIVGPERLRYKTVIPVLRYFRNLLQEITSA</sequence>
<evidence type="ECO:0000313" key="7">
    <source>
        <dbReference type="Proteomes" id="UP000176404"/>
    </source>
</evidence>
<evidence type="ECO:0000256" key="2">
    <source>
        <dbReference type="ARBA" id="ARBA00023015"/>
    </source>
</evidence>
<proteinExistence type="predicted"/>
<keyword evidence="4" id="KW-0804">Transcription</keyword>
<evidence type="ECO:0000256" key="4">
    <source>
        <dbReference type="ARBA" id="ARBA00023163"/>
    </source>
</evidence>
<dbReference type="PANTHER" id="PTHR34824">
    <property type="entry name" value="HEAT-INDUCIBLE TRANSCRIPTION REPRESSOR HRCA"/>
    <property type="match status" value="1"/>
</dbReference>
<dbReference type="PANTHER" id="PTHR34824:SF1">
    <property type="entry name" value="HEAT-INDUCIBLE TRANSCRIPTION REPRESSOR HRCA"/>
    <property type="match status" value="1"/>
</dbReference>
<name>A0A1F8BB10_9BACT</name>
<keyword evidence="2" id="KW-0805">Transcription regulation</keyword>
<dbReference type="SUPFAM" id="SSF46785">
    <property type="entry name" value="Winged helix' DNA-binding domain"/>
    <property type="match status" value="1"/>
</dbReference>
<comment type="caution">
    <text evidence="6">The sequence shown here is derived from an EMBL/GenBank/DDBJ whole genome shotgun (WGS) entry which is preliminary data.</text>
</comment>
<dbReference type="Gene3D" id="1.10.10.10">
    <property type="entry name" value="Winged helix-like DNA-binding domain superfamily/Winged helix DNA-binding domain"/>
    <property type="match status" value="1"/>
</dbReference>
<dbReference type="AlphaFoldDB" id="A0A1F8BB10"/>
<evidence type="ECO:0000313" key="6">
    <source>
        <dbReference type="EMBL" id="OGM60869.1"/>
    </source>
</evidence>
<keyword evidence="3" id="KW-0346">Stress response</keyword>
<dbReference type="Pfam" id="PF01628">
    <property type="entry name" value="HrcA"/>
    <property type="match status" value="1"/>
</dbReference>
<dbReference type="STRING" id="1802517.A2892_04410"/>